<dbReference type="Pfam" id="PF00067">
    <property type="entry name" value="p450"/>
    <property type="match status" value="1"/>
</dbReference>
<comment type="cofactor">
    <cofactor evidence="1 7">
        <name>heme</name>
        <dbReference type="ChEBI" id="CHEBI:30413"/>
    </cofactor>
</comment>
<proteinExistence type="inferred from homology"/>
<name>A0A8A3PB31_9HELO</name>
<dbReference type="EMBL" id="CP063407">
    <property type="protein sequence ID" value="QSZ32316.1"/>
    <property type="molecule type" value="Genomic_DNA"/>
</dbReference>
<dbReference type="Gene3D" id="1.10.630.10">
    <property type="entry name" value="Cytochrome P450"/>
    <property type="match status" value="2"/>
</dbReference>
<evidence type="ECO:0000256" key="2">
    <source>
        <dbReference type="ARBA" id="ARBA00010617"/>
    </source>
</evidence>
<evidence type="ECO:0000256" key="9">
    <source>
        <dbReference type="SAM" id="Phobius"/>
    </source>
</evidence>
<evidence type="ECO:0000256" key="8">
    <source>
        <dbReference type="RuleBase" id="RU000461"/>
    </source>
</evidence>
<keyword evidence="6" id="KW-0843">Virulence</keyword>
<dbReference type="InterPro" id="IPR017972">
    <property type="entry name" value="Cyt_P450_CS"/>
</dbReference>
<sequence length="467" mass="53639">MLALESLQRLGVPSISLWIGFILVALLAYPAYFAIYNLYFHPLRNFPGPLLARSSYFWYAKNWIGGKWPHAVSDLHEKYGQVVRIAPDELAFSSAQSWRDIYGHSVKGKKYFRKTDWYAGVGDLPNSISTEPDPVKHSAMRRVLANAFSNSVLKGQADVVTKYLDMFVSQIKKHSSDEGIPMEEWFNWLTFDIKIPISRLFMKWIIPNMDEIREQRREHIAHTKSKAMKRVQRDDIVQKDFFSFLLGKADADKSEMFLTAQAHTLIIAGSETTAVSLTAMLSFLLRYPEKLKILIDEVRGAFTDASQINVEGTLPLEYLFAVIEETLRILPPVPFGLPRTCPGAVIDGHAVPEGTIVSVSPYTASHDARYWHDPEGWHPERWLPRAHALYSGLFDHDNREASRPFSTGPRVCLGVNLAYIELRMTLARLLFEFDMELVSEPVDWNTELQFYQFWKKVETRVKFTSRR</sequence>
<keyword evidence="5 7" id="KW-0408">Iron</keyword>
<reference evidence="10" key="1">
    <citation type="submission" date="2020-10" db="EMBL/GenBank/DDBJ databases">
        <title>Genome Sequence of Monilinia vaccinii-corymbosi Sheds Light on Mummy Berry Disease Infection of Blueberry and Mating Type.</title>
        <authorList>
            <person name="Yow A.G."/>
            <person name="Zhang Y."/>
            <person name="Bansal K."/>
            <person name="Eacker S.M."/>
            <person name="Sullivan S."/>
            <person name="Liachko I."/>
            <person name="Cubeta M.A."/>
            <person name="Rollins J.A."/>
            <person name="Ashrafi H."/>
        </authorList>
    </citation>
    <scope>NUCLEOTIDE SEQUENCE</scope>
    <source>
        <strain evidence="10">RL-1</strain>
    </source>
</reference>
<dbReference type="CDD" id="cd11058">
    <property type="entry name" value="CYP60B-like"/>
    <property type="match status" value="1"/>
</dbReference>
<evidence type="ECO:0000256" key="3">
    <source>
        <dbReference type="ARBA" id="ARBA00022617"/>
    </source>
</evidence>
<dbReference type="PRINTS" id="PR00385">
    <property type="entry name" value="P450"/>
</dbReference>
<keyword evidence="9" id="KW-0472">Membrane</keyword>
<evidence type="ECO:0000313" key="10">
    <source>
        <dbReference type="EMBL" id="QSZ32316.1"/>
    </source>
</evidence>
<comment type="similarity">
    <text evidence="2 8">Belongs to the cytochrome P450 family.</text>
</comment>
<evidence type="ECO:0000256" key="1">
    <source>
        <dbReference type="ARBA" id="ARBA00001971"/>
    </source>
</evidence>
<evidence type="ECO:0000256" key="7">
    <source>
        <dbReference type="PIRSR" id="PIRSR602401-1"/>
    </source>
</evidence>
<keyword evidence="9" id="KW-1133">Transmembrane helix</keyword>
<evidence type="ECO:0000256" key="6">
    <source>
        <dbReference type="ARBA" id="ARBA00023026"/>
    </source>
</evidence>
<dbReference type="OrthoDB" id="1470350at2759"/>
<keyword evidence="9" id="KW-0812">Transmembrane</keyword>
<dbReference type="PROSITE" id="PS00086">
    <property type="entry name" value="CYTOCHROME_P450"/>
    <property type="match status" value="1"/>
</dbReference>
<dbReference type="InterPro" id="IPR050121">
    <property type="entry name" value="Cytochrome_P450_monoxygenase"/>
</dbReference>
<dbReference type="GO" id="GO:0004497">
    <property type="term" value="F:monooxygenase activity"/>
    <property type="evidence" value="ECO:0007669"/>
    <property type="project" value="UniProtKB-KW"/>
</dbReference>
<dbReference type="GO" id="GO:0005506">
    <property type="term" value="F:iron ion binding"/>
    <property type="evidence" value="ECO:0007669"/>
    <property type="project" value="InterPro"/>
</dbReference>
<dbReference type="Proteomes" id="UP000672032">
    <property type="component" value="Chromosome 3"/>
</dbReference>
<dbReference type="InterPro" id="IPR001128">
    <property type="entry name" value="Cyt_P450"/>
</dbReference>
<dbReference type="PANTHER" id="PTHR24305:SF210">
    <property type="entry name" value="CYTOCHROME P450 MONOOXYGENASE ASQL-RELATED"/>
    <property type="match status" value="1"/>
</dbReference>
<dbReference type="GO" id="GO:0020037">
    <property type="term" value="F:heme binding"/>
    <property type="evidence" value="ECO:0007669"/>
    <property type="project" value="InterPro"/>
</dbReference>
<keyword evidence="3 7" id="KW-0349">Heme</keyword>
<organism evidence="10 11">
    <name type="scientific">Monilinia vaccinii-corymbosi</name>
    <dbReference type="NCBI Taxonomy" id="61207"/>
    <lineage>
        <taxon>Eukaryota</taxon>
        <taxon>Fungi</taxon>
        <taxon>Dikarya</taxon>
        <taxon>Ascomycota</taxon>
        <taxon>Pezizomycotina</taxon>
        <taxon>Leotiomycetes</taxon>
        <taxon>Helotiales</taxon>
        <taxon>Sclerotiniaceae</taxon>
        <taxon>Monilinia</taxon>
    </lineage>
</organism>
<keyword evidence="4 7" id="KW-0479">Metal-binding</keyword>
<evidence type="ECO:0000256" key="4">
    <source>
        <dbReference type="ARBA" id="ARBA00022723"/>
    </source>
</evidence>
<keyword evidence="8" id="KW-0560">Oxidoreductase</keyword>
<evidence type="ECO:0000313" key="11">
    <source>
        <dbReference type="Proteomes" id="UP000672032"/>
    </source>
</evidence>
<dbReference type="AlphaFoldDB" id="A0A8A3PB31"/>
<dbReference type="SUPFAM" id="SSF48264">
    <property type="entry name" value="Cytochrome P450"/>
    <property type="match status" value="1"/>
</dbReference>
<keyword evidence="8" id="KW-0503">Monooxygenase</keyword>
<protein>
    <submittedName>
        <fullName evidence="10">Uncharacterized protein</fullName>
    </submittedName>
</protein>
<gene>
    <name evidence="10" type="ORF">DSL72_001890</name>
</gene>
<feature type="transmembrane region" description="Helical" evidence="9">
    <location>
        <begin position="15"/>
        <end position="39"/>
    </location>
</feature>
<dbReference type="InterPro" id="IPR002401">
    <property type="entry name" value="Cyt_P450_E_grp-I"/>
</dbReference>
<dbReference type="PRINTS" id="PR00463">
    <property type="entry name" value="EP450I"/>
</dbReference>
<accession>A0A8A3PB31</accession>
<evidence type="ECO:0000256" key="5">
    <source>
        <dbReference type="ARBA" id="ARBA00023004"/>
    </source>
</evidence>
<dbReference type="PANTHER" id="PTHR24305">
    <property type="entry name" value="CYTOCHROME P450"/>
    <property type="match status" value="1"/>
</dbReference>
<keyword evidence="11" id="KW-1185">Reference proteome</keyword>
<dbReference type="GO" id="GO:0016705">
    <property type="term" value="F:oxidoreductase activity, acting on paired donors, with incorporation or reduction of molecular oxygen"/>
    <property type="evidence" value="ECO:0007669"/>
    <property type="project" value="InterPro"/>
</dbReference>
<feature type="binding site" description="axial binding residue" evidence="7">
    <location>
        <position position="412"/>
    </location>
    <ligand>
        <name>heme</name>
        <dbReference type="ChEBI" id="CHEBI:30413"/>
    </ligand>
    <ligandPart>
        <name>Fe</name>
        <dbReference type="ChEBI" id="CHEBI:18248"/>
    </ligandPart>
</feature>
<dbReference type="InterPro" id="IPR036396">
    <property type="entry name" value="Cyt_P450_sf"/>
</dbReference>